<dbReference type="Proteomes" id="UP000762676">
    <property type="component" value="Unassembled WGS sequence"/>
</dbReference>
<accession>A0AAV4JAL3</accession>
<comment type="caution">
    <text evidence="1">The sequence shown here is derived from an EMBL/GenBank/DDBJ whole genome shotgun (WGS) entry which is preliminary data.</text>
</comment>
<organism evidence="1 2">
    <name type="scientific">Elysia marginata</name>
    <dbReference type="NCBI Taxonomy" id="1093978"/>
    <lineage>
        <taxon>Eukaryota</taxon>
        <taxon>Metazoa</taxon>
        <taxon>Spiralia</taxon>
        <taxon>Lophotrochozoa</taxon>
        <taxon>Mollusca</taxon>
        <taxon>Gastropoda</taxon>
        <taxon>Heterobranchia</taxon>
        <taxon>Euthyneura</taxon>
        <taxon>Panpulmonata</taxon>
        <taxon>Sacoglossa</taxon>
        <taxon>Placobranchoidea</taxon>
        <taxon>Plakobranchidae</taxon>
        <taxon>Elysia</taxon>
    </lineage>
</organism>
<sequence>MESSSITTMHMARMVADLLEECEWSVLLILLNDCDFRLFPTMKEKIRGRRSPCRSSCDGGRRRISIVKANYGGGANSVRLVVVAVVEIV</sequence>
<dbReference type="EMBL" id="BMAT01013750">
    <property type="protein sequence ID" value="GFS19426.1"/>
    <property type="molecule type" value="Genomic_DNA"/>
</dbReference>
<keyword evidence="2" id="KW-1185">Reference proteome</keyword>
<evidence type="ECO:0000313" key="1">
    <source>
        <dbReference type="EMBL" id="GFS19426.1"/>
    </source>
</evidence>
<name>A0AAV4JAL3_9GAST</name>
<gene>
    <name evidence="1" type="ORF">ElyMa_006872900</name>
</gene>
<protein>
    <recommendedName>
        <fullName evidence="3">Receptor ligand binding region domain-containing protein</fullName>
    </recommendedName>
</protein>
<reference evidence="1 2" key="1">
    <citation type="journal article" date="2021" name="Elife">
        <title>Chloroplast acquisition without the gene transfer in kleptoplastic sea slugs, Plakobranchus ocellatus.</title>
        <authorList>
            <person name="Maeda T."/>
            <person name="Takahashi S."/>
            <person name="Yoshida T."/>
            <person name="Shimamura S."/>
            <person name="Takaki Y."/>
            <person name="Nagai Y."/>
            <person name="Toyoda A."/>
            <person name="Suzuki Y."/>
            <person name="Arimoto A."/>
            <person name="Ishii H."/>
            <person name="Satoh N."/>
            <person name="Nishiyama T."/>
            <person name="Hasebe M."/>
            <person name="Maruyama T."/>
            <person name="Minagawa J."/>
            <person name="Obokata J."/>
            <person name="Shigenobu S."/>
        </authorList>
    </citation>
    <scope>NUCLEOTIDE SEQUENCE [LARGE SCALE GENOMIC DNA]</scope>
</reference>
<proteinExistence type="predicted"/>
<evidence type="ECO:0000313" key="2">
    <source>
        <dbReference type="Proteomes" id="UP000762676"/>
    </source>
</evidence>
<dbReference type="AlphaFoldDB" id="A0AAV4JAL3"/>
<evidence type="ECO:0008006" key="3">
    <source>
        <dbReference type="Google" id="ProtNLM"/>
    </source>
</evidence>